<dbReference type="InterPro" id="IPR009056">
    <property type="entry name" value="Cyt_c-like_dom"/>
</dbReference>
<dbReference type="RefSeq" id="WP_160747060.1">
    <property type="nucleotide sequence ID" value="NZ_WTYK01000006.1"/>
</dbReference>
<comment type="caution">
    <text evidence="11">The sequence shown here is derived from an EMBL/GenBank/DDBJ whole genome shotgun (WGS) entry which is preliminary data.</text>
</comment>
<evidence type="ECO:0000256" key="6">
    <source>
        <dbReference type="ARBA" id="ARBA00022982"/>
    </source>
</evidence>
<dbReference type="PROSITE" id="PS51007">
    <property type="entry name" value="CYTC"/>
    <property type="match status" value="1"/>
</dbReference>
<protein>
    <recommendedName>
        <fullName evidence="10">Cytochrome c domain-containing protein</fullName>
    </recommendedName>
</protein>
<evidence type="ECO:0000256" key="5">
    <source>
        <dbReference type="ARBA" id="ARBA00022723"/>
    </source>
</evidence>
<dbReference type="Pfam" id="PF13442">
    <property type="entry name" value="Cytochrome_CBB3"/>
    <property type="match status" value="1"/>
</dbReference>
<dbReference type="AlphaFoldDB" id="A0A6I4UXA1"/>
<dbReference type="InterPro" id="IPR006311">
    <property type="entry name" value="TAT_signal"/>
</dbReference>
<dbReference type="PRINTS" id="PR00605">
    <property type="entry name" value="CYTCHROMECIC"/>
</dbReference>
<keyword evidence="2" id="KW-0813">Transport</keyword>
<keyword evidence="7 8" id="KW-0408">Iron</keyword>
<dbReference type="Proteomes" id="UP000469159">
    <property type="component" value="Unassembled WGS sequence"/>
</dbReference>
<keyword evidence="5 8" id="KW-0479">Metal-binding</keyword>
<dbReference type="SUPFAM" id="SSF46626">
    <property type="entry name" value="Cytochrome c"/>
    <property type="match status" value="1"/>
</dbReference>
<keyword evidence="12" id="KW-1185">Reference proteome</keyword>
<dbReference type="EMBL" id="WTYK01000006">
    <property type="protein sequence ID" value="MXP42203.1"/>
    <property type="molecule type" value="Genomic_DNA"/>
</dbReference>
<evidence type="ECO:0000256" key="4">
    <source>
        <dbReference type="ARBA" id="ARBA00022660"/>
    </source>
</evidence>
<evidence type="ECO:0000256" key="7">
    <source>
        <dbReference type="ARBA" id="ARBA00023004"/>
    </source>
</evidence>
<evidence type="ECO:0000313" key="12">
    <source>
        <dbReference type="Proteomes" id="UP000469159"/>
    </source>
</evidence>
<gene>
    <name evidence="11" type="ORF">GRI75_11185</name>
</gene>
<dbReference type="GO" id="GO:0020037">
    <property type="term" value="F:heme binding"/>
    <property type="evidence" value="ECO:0007669"/>
    <property type="project" value="InterPro"/>
</dbReference>
<keyword evidence="9" id="KW-0732">Signal</keyword>
<keyword evidence="6" id="KW-0249">Electron transport</keyword>
<organism evidence="11 12">
    <name type="scientific">Croceibacterium soli</name>
    <dbReference type="NCBI Taxonomy" id="1739690"/>
    <lineage>
        <taxon>Bacteria</taxon>
        <taxon>Pseudomonadati</taxon>
        <taxon>Pseudomonadota</taxon>
        <taxon>Alphaproteobacteria</taxon>
        <taxon>Sphingomonadales</taxon>
        <taxon>Erythrobacteraceae</taxon>
        <taxon>Croceibacterium</taxon>
    </lineage>
</organism>
<reference evidence="11 12" key="1">
    <citation type="submission" date="2019-12" db="EMBL/GenBank/DDBJ databases">
        <title>Genomic-based taxomic classification of the family Erythrobacteraceae.</title>
        <authorList>
            <person name="Xu L."/>
        </authorList>
    </citation>
    <scope>NUCLEOTIDE SEQUENCE [LARGE SCALE GENOMIC DNA]</scope>
    <source>
        <strain evidence="11 12">MCCC 1K02066</strain>
    </source>
</reference>
<feature type="chain" id="PRO_5026216324" description="Cytochrome c domain-containing protein" evidence="9">
    <location>
        <begin position="37"/>
        <end position="122"/>
    </location>
</feature>
<feature type="domain" description="Cytochrome c" evidence="10">
    <location>
        <begin position="22"/>
        <end position="118"/>
    </location>
</feature>
<evidence type="ECO:0000313" key="11">
    <source>
        <dbReference type="EMBL" id="MXP42203.1"/>
    </source>
</evidence>
<evidence type="ECO:0000256" key="2">
    <source>
        <dbReference type="ARBA" id="ARBA00022448"/>
    </source>
</evidence>
<evidence type="ECO:0000256" key="9">
    <source>
        <dbReference type="SAM" id="SignalP"/>
    </source>
</evidence>
<sequence>MTKAASKRKFLTPALAAVALVGGLAAGSAGFSRANAEDPAVNTDAAREMFHSWSCSACHALADADASGGVGPTLDNPKLTRELVIDRISNGQGAMPSFGGQIPDEEIALLADYIVSANKTAE</sequence>
<evidence type="ECO:0000256" key="3">
    <source>
        <dbReference type="ARBA" id="ARBA00022617"/>
    </source>
</evidence>
<keyword evidence="3 8" id="KW-0349">Heme</keyword>
<comment type="cofactor">
    <cofactor evidence="1">
        <name>heme c</name>
        <dbReference type="ChEBI" id="CHEBI:61717"/>
    </cofactor>
</comment>
<accession>A0A6I4UXA1</accession>
<evidence type="ECO:0000256" key="8">
    <source>
        <dbReference type="PROSITE-ProRule" id="PRU00433"/>
    </source>
</evidence>
<dbReference type="InterPro" id="IPR036909">
    <property type="entry name" value="Cyt_c-like_dom_sf"/>
</dbReference>
<dbReference type="Gene3D" id="1.10.760.10">
    <property type="entry name" value="Cytochrome c-like domain"/>
    <property type="match status" value="1"/>
</dbReference>
<keyword evidence="4" id="KW-0679">Respiratory chain</keyword>
<dbReference type="InterPro" id="IPR008168">
    <property type="entry name" value="Cyt_C_IC"/>
</dbReference>
<evidence type="ECO:0000256" key="1">
    <source>
        <dbReference type="ARBA" id="ARBA00001926"/>
    </source>
</evidence>
<name>A0A6I4UXA1_9SPHN</name>
<evidence type="ECO:0000259" key="10">
    <source>
        <dbReference type="PROSITE" id="PS51007"/>
    </source>
</evidence>
<proteinExistence type="predicted"/>
<dbReference type="PROSITE" id="PS51318">
    <property type="entry name" value="TAT"/>
    <property type="match status" value="1"/>
</dbReference>
<dbReference type="OrthoDB" id="9805828at2"/>
<dbReference type="GO" id="GO:0005506">
    <property type="term" value="F:iron ion binding"/>
    <property type="evidence" value="ECO:0007669"/>
    <property type="project" value="InterPro"/>
</dbReference>
<feature type="signal peptide" evidence="9">
    <location>
        <begin position="1"/>
        <end position="36"/>
    </location>
</feature>
<dbReference type="GO" id="GO:0009055">
    <property type="term" value="F:electron transfer activity"/>
    <property type="evidence" value="ECO:0007669"/>
    <property type="project" value="InterPro"/>
</dbReference>